<evidence type="ECO:0000313" key="2">
    <source>
        <dbReference type="Proteomes" id="UP000594342"/>
    </source>
</evidence>
<sequence>MADELNNFTTDNNKRCVIVFDWDDTLFPTSHIVSRNYTLGMRIIYLMFSIDHKILK</sequence>
<dbReference type="EMBL" id="UPSH01000001">
    <property type="protein sequence ID" value="VBB18911.1"/>
    <property type="molecule type" value="Genomic_DNA"/>
</dbReference>
<gene>
    <name evidence="1" type="ORF">YASMINEVIRUS_1443</name>
</gene>
<keyword evidence="2" id="KW-1185">Reference proteome</keyword>
<protein>
    <submittedName>
        <fullName evidence="1">Uncharacterized protein</fullName>
    </submittedName>
</protein>
<dbReference type="Proteomes" id="UP000594342">
    <property type="component" value="Unassembled WGS sequence"/>
</dbReference>
<evidence type="ECO:0000313" key="1">
    <source>
        <dbReference type="EMBL" id="VBB18911.1"/>
    </source>
</evidence>
<proteinExistence type="predicted"/>
<accession>A0A5K0UB48</accession>
<comment type="caution">
    <text evidence="1">The sequence shown here is derived from an EMBL/GenBank/DDBJ whole genome shotgun (WGS) entry which is preliminary data.</text>
</comment>
<reference evidence="1 2" key="1">
    <citation type="submission" date="2018-10" db="EMBL/GenBank/DDBJ databases">
        <authorList>
            <consortium name="IHU Genomes"/>
        </authorList>
    </citation>
    <scope>NUCLEOTIDE SEQUENCE [LARGE SCALE GENOMIC DNA]</scope>
    <source>
        <strain evidence="1 2">A1</strain>
    </source>
</reference>
<name>A0A5K0UB48_9VIRU</name>
<organism evidence="1 2">
    <name type="scientific">Yasminevirus sp. GU-2018</name>
    <dbReference type="NCBI Taxonomy" id="2420051"/>
    <lineage>
        <taxon>Viruses</taxon>
        <taxon>Varidnaviria</taxon>
        <taxon>Bamfordvirae</taxon>
        <taxon>Nucleocytoviricota</taxon>
        <taxon>Megaviricetes</taxon>
        <taxon>Imitervirales</taxon>
        <taxon>Mimiviridae</taxon>
        <taxon>Klosneuvirinae</taxon>
        <taxon>Yasminevirus</taxon>
        <taxon>Yasminevirus saudimassiliense</taxon>
    </lineage>
</organism>